<keyword evidence="1" id="KW-0862">Zinc</keyword>
<organism evidence="4 5">
    <name type="scientific">Clonostachys solani</name>
    <dbReference type="NCBI Taxonomy" id="160281"/>
    <lineage>
        <taxon>Eukaryota</taxon>
        <taxon>Fungi</taxon>
        <taxon>Dikarya</taxon>
        <taxon>Ascomycota</taxon>
        <taxon>Pezizomycotina</taxon>
        <taxon>Sordariomycetes</taxon>
        <taxon>Hypocreomycetidae</taxon>
        <taxon>Hypocreales</taxon>
        <taxon>Bionectriaceae</taxon>
        <taxon>Clonostachys</taxon>
    </lineage>
</organism>
<feature type="compositionally biased region" description="Polar residues" evidence="2">
    <location>
        <begin position="263"/>
        <end position="273"/>
    </location>
</feature>
<dbReference type="EMBL" id="CABFOC020000018">
    <property type="protein sequence ID" value="CAH0047129.1"/>
    <property type="molecule type" value="Genomic_DNA"/>
</dbReference>
<feature type="region of interest" description="Disordered" evidence="2">
    <location>
        <begin position="144"/>
        <end position="223"/>
    </location>
</feature>
<dbReference type="AlphaFoldDB" id="A0A9N9Z1C7"/>
<dbReference type="PROSITE" id="PS50157">
    <property type="entry name" value="ZINC_FINGER_C2H2_2"/>
    <property type="match status" value="1"/>
</dbReference>
<feature type="compositionally biased region" description="Basic and acidic residues" evidence="2">
    <location>
        <begin position="165"/>
        <end position="181"/>
    </location>
</feature>
<keyword evidence="5" id="KW-1185">Reference proteome</keyword>
<evidence type="ECO:0000313" key="5">
    <source>
        <dbReference type="Proteomes" id="UP000775872"/>
    </source>
</evidence>
<evidence type="ECO:0000259" key="3">
    <source>
        <dbReference type="PROSITE" id="PS50157"/>
    </source>
</evidence>
<comment type="caution">
    <text evidence="4">The sequence shown here is derived from an EMBL/GenBank/DDBJ whole genome shotgun (WGS) entry which is preliminary data.</text>
</comment>
<gene>
    <name evidence="4" type="ORF">CSOL1703_00013368</name>
</gene>
<feature type="domain" description="C2H2-type" evidence="3">
    <location>
        <begin position="309"/>
        <end position="337"/>
    </location>
</feature>
<keyword evidence="1" id="KW-0479">Metal-binding</keyword>
<keyword evidence="1" id="KW-0863">Zinc-finger</keyword>
<accession>A0A9N9Z1C7</accession>
<name>A0A9N9Z1C7_9HYPO</name>
<sequence length="409" mass="44580">MARARDRKTLNLRPLLPKTQHSVTGQADGIHVWKGDCMPPQSQSLGSTASQIEASIVHNGLGATELPRHLYTDPNAGTLSVVSENPFILSGSLLCQDPQPPSSALPRGEGPEGSVVCILPPSCDAHQPSGSEHDVNDWVKKQGESFPGRLYNKPAGETPRPAGLHTDEPASQKLENGDRDSPGLPTFFQDEMAMREYQRSSISSKSECPIDSRIPDNSDLARSSHDPVAHAVLLPPLPCGLPELRPGLDRMSSPVRKNPLVPESTTGQSSTRPSVWDESSLASSLASSSLPRTSIYGSTPSIASSRARHQCEECDRVFKLGKDLKRHIQSAHVDNPESYMCRCSYHTTRKDVIKRHIGSSAKGCASARPDAVDVCICKRFKTPNVLCFLEHIKDCNKKPRGRPKKKKEI</sequence>
<dbReference type="Gene3D" id="3.30.160.60">
    <property type="entry name" value="Classic Zinc Finger"/>
    <property type="match status" value="1"/>
</dbReference>
<feature type="region of interest" description="Disordered" evidence="2">
    <location>
        <begin position="93"/>
        <end position="112"/>
    </location>
</feature>
<evidence type="ECO:0000256" key="1">
    <source>
        <dbReference type="PROSITE-ProRule" id="PRU00042"/>
    </source>
</evidence>
<dbReference type="GO" id="GO:0008270">
    <property type="term" value="F:zinc ion binding"/>
    <property type="evidence" value="ECO:0007669"/>
    <property type="project" value="UniProtKB-KW"/>
</dbReference>
<proteinExistence type="predicted"/>
<dbReference type="OrthoDB" id="6077919at2759"/>
<evidence type="ECO:0000313" key="4">
    <source>
        <dbReference type="EMBL" id="CAH0047129.1"/>
    </source>
</evidence>
<dbReference type="Proteomes" id="UP000775872">
    <property type="component" value="Unassembled WGS sequence"/>
</dbReference>
<dbReference type="PROSITE" id="PS00028">
    <property type="entry name" value="ZINC_FINGER_C2H2_1"/>
    <property type="match status" value="1"/>
</dbReference>
<dbReference type="InterPro" id="IPR013087">
    <property type="entry name" value="Znf_C2H2_type"/>
</dbReference>
<evidence type="ECO:0000256" key="2">
    <source>
        <dbReference type="SAM" id="MobiDB-lite"/>
    </source>
</evidence>
<protein>
    <recommendedName>
        <fullName evidence="3">C2H2-type domain-containing protein</fullName>
    </recommendedName>
</protein>
<reference evidence="4 5" key="2">
    <citation type="submission" date="2021-10" db="EMBL/GenBank/DDBJ databases">
        <authorList>
            <person name="Piombo E."/>
        </authorList>
    </citation>
    <scope>NUCLEOTIDE SEQUENCE [LARGE SCALE GENOMIC DNA]</scope>
</reference>
<feature type="region of interest" description="Disordered" evidence="2">
    <location>
        <begin position="244"/>
        <end position="278"/>
    </location>
</feature>
<reference evidence="5" key="1">
    <citation type="submission" date="2019-06" db="EMBL/GenBank/DDBJ databases">
        <authorList>
            <person name="Broberg M."/>
        </authorList>
    </citation>
    <scope>NUCLEOTIDE SEQUENCE [LARGE SCALE GENOMIC DNA]</scope>
</reference>
<dbReference type="SMART" id="SM00355">
    <property type="entry name" value="ZnF_C2H2"/>
    <property type="match status" value="1"/>
</dbReference>